<dbReference type="EMBL" id="GGMS01000223">
    <property type="protein sequence ID" value="MBY69426.1"/>
    <property type="molecule type" value="Transcribed_RNA"/>
</dbReference>
<keyword evidence="1" id="KW-0732">Signal</keyword>
<feature type="signal peptide" evidence="1">
    <location>
        <begin position="1"/>
        <end position="18"/>
    </location>
</feature>
<proteinExistence type="predicted"/>
<sequence length="137" mass="16208">MQFFFILFLTTTFIVMTAVCDDSKHLQESTYRNQLHKAIAKFPRLHSETIWSGSRQQNHNNGKSTVKAKMISKKILTLNRTPSYKEVPLRMDNIFQKYFNDFNITNAILIKPRVLRCPYGFIRNNKNECFGWYSVYV</sequence>
<gene>
    <name evidence="2" type="ORF">g.126526</name>
</gene>
<evidence type="ECO:0000256" key="1">
    <source>
        <dbReference type="SAM" id="SignalP"/>
    </source>
</evidence>
<dbReference type="AlphaFoldDB" id="A0A2S2PV86"/>
<accession>A0A2S2PV86</accession>
<organism evidence="2">
    <name type="scientific">Sipha flava</name>
    <name type="common">yellow sugarcane aphid</name>
    <dbReference type="NCBI Taxonomy" id="143950"/>
    <lineage>
        <taxon>Eukaryota</taxon>
        <taxon>Metazoa</taxon>
        <taxon>Ecdysozoa</taxon>
        <taxon>Arthropoda</taxon>
        <taxon>Hexapoda</taxon>
        <taxon>Insecta</taxon>
        <taxon>Pterygota</taxon>
        <taxon>Neoptera</taxon>
        <taxon>Paraneoptera</taxon>
        <taxon>Hemiptera</taxon>
        <taxon>Sternorrhyncha</taxon>
        <taxon>Aphidomorpha</taxon>
        <taxon>Aphidoidea</taxon>
        <taxon>Aphididae</taxon>
        <taxon>Sipha</taxon>
    </lineage>
</organism>
<evidence type="ECO:0000313" key="2">
    <source>
        <dbReference type="EMBL" id="MBY69426.1"/>
    </source>
</evidence>
<name>A0A2S2PV86_9HEMI</name>
<feature type="chain" id="PRO_5015715050" evidence="1">
    <location>
        <begin position="19"/>
        <end position="137"/>
    </location>
</feature>
<protein>
    <submittedName>
        <fullName evidence="2">Uncharacterized protein</fullName>
    </submittedName>
</protein>
<reference evidence="2" key="1">
    <citation type="submission" date="2018-04" db="EMBL/GenBank/DDBJ databases">
        <title>Transcriptome assembly of Sipha flava.</title>
        <authorList>
            <person name="Scully E.D."/>
            <person name="Geib S.M."/>
            <person name="Palmer N.A."/>
            <person name="Koch K."/>
            <person name="Bradshaw J."/>
            <person name="Heng-Moss T."/>
            <person name="Sarath G."/>
        </authorList>
    </citation>
    <scope>NUCLEOTIDE SEQUENCE</scope>
</reference>